<gene>
    <name evidence="1" type="ORF">FDP25_13750</name>
</gene>
<accession>A0A844CPG7</accession>
<comment type="caution">
    <text evidence="1">The sequence shown here is derived from an EMBL/GenBank/DDBJ whole genome shotgun (WGS) entry which is preliminary data.</text>
</comment>
<protein>
    <submittedName>
        <fullName evidence="1">Uncharacterized protein</fullName>
    </submittedName>
</protein>
<keyword evidence="2" id="KW-1185">Reference proteome</keyword>
<sequence>MQGSQSTKLAQARVLTLYVGRWLDLLDFQAHQAAPPFSPSVSTYHDMLDPNGTDAARLAACWAMQHHVRRRAEAERMHGEAAYARLRPVDPYGHRWRTTREGAALETIASMLSSAIELFSSSTNEAAR</sequence>
<organism evidence="1 2">
    <name type="scientific">Roseovarius bejariae</name>
    <dbReference type="NCBI Taxonomy" id="2576383"/>
    <lineage>
        <taxon>Bacteria</taxon>
        <taxon>Pseudomonadati</taxon>
        <taxon>Pseudomonadota</taxon>
        <taxon>Alphaproteobacteria</taxon>
        <taxon>Rhodobacterales</taxon>
        <taxon>Roseobacteraceae</taxon>
        <taxon>Roseovarius</taxon>
    </lineage>
</organism>
<proteinExistence type="predicted"/>
<name>A0A844CPG7_9RHOB</name>
<dbReference type="AlphaFoldDB" id="A0A844CPG7"/>
<evidence type="ECO:0000313" key="2">
    <source>
        <dbReference type="Proteomes" id="UP000564704"/>
    </source>
</evidence>
<dbReference type="EMBL" id="SZWE01000001">
    <property type="protein sequence ID" value="MRU16502.1"/>
    <property type="molecule type" value="Genomic_DNA"/>
</dbReference>
<dbReference type="Proteomes" id="UP000564704">
    <property type="component" value="Unassembled WGS sequence"/>
</dbReference>
<dbReference type="OrthoDB" id="7745397at2"/>
<evidence type="ECO:0000313" key="1">
    <source>
        <dbReference type="EMBL" id="MRU16502.1"/>
    </source>
</evidence>
<dbReference type="RefSeq" id="WP_154152854.1">
    <property type="nucleotide sequence ID" value="NZ_SZWE01000001.1"/>
</dbReference>
<reference evidence="1 2" key="1">
    <citation type="submission" date="2019-05" db="EMBL/GenBank/DDBJ databases">
        <title>Roseovarius bejariae sp. nov., a moderately halophylic bacterium isolated from a saline soil in Rambla Salada (Murcia).</title>
        <authorList>
            <person name="Castro D.J."/>
            <person name="Gomez-Altuve A."/>
            <person name="Reina J.C."/>
            <person name="Rodriguez M."/>
            <person name="Sampedro I."/>
            <person name="Llamas I."/>
            <person name="Martinez-Checa F."/>
        </authorList>
    </citation>
    <scope>NUCLEOTIDE SEQUENCE [LARGE SCALE GENOMIC DNA]</scope>
    <source>
        <strain evidence="1 2">A21</strain>
    </source>
</reference>